<evidence type="ECO:0000313" key="2">
    <source>
        <dbReference type="EMBL" id="ABJ85712.1"/>
    </source>
</evidence>
<keyword evidence="1" id="KW-0812">Transmembrane</keyword>
<dbReference type="HOGENOM" id="CLU_116321_1_0_0"/>
<sequence length="149" mass="16491">MRNPFLWGADWAWGMPLIVLTVVIHVLGLGFVNRRAIATARTIIRRQGPRAMLPLVVGGTTLFAASLLAIEAGIWAGAYRFLDAFPDFRSAMLYSLNAVTSYGQSGLPAKERWHLMGALEALNGSMLFGLTTAFEQSRWRGGRYAWWCG</sequence>
<dbReference type="OrthoDB" id="2974133at2"/>
<name>Q01XA3_SOLUE</name>
<dbReference type="STRING" id="234267.Acid_4753"/>
<feature type="transmembrane region" description="Helical" evidence="1">
    <location>
        <begin position="53"/>
        <end position="78"/>
    </location>
</feature>
<evidence type="ECO:0008006" key="3">
    <source>
        <dbReference type="Google" id="ProtNLM"/>
    </source>
</evidence>
<organism evidence="2">
    <name type="scientific">Solibacter usitatus (strain Ellin6076)</name>
    <dbReference type="NCBI Taxonomy" id="234267"/>
    <lineage>
        <taxon>Bacteria</taxon>
        <taxon>Pseudomonadati</taxon>
        <taxon>Acidobacteriota</taxon>
        <taxon>Terriglobia</taxon>
        <taxon>Bryobacterales</taxon>
        <taxon>Solibacteraceae</taxon>
        <taxon>Candidatus Solibacter</taxon>
    </lineage>
</organism>
<dbReference type="InParanoid" id="Q01XA3"/>
<dbReference type="KEGG" id="sus:Acid_4753"/>
<accession>Q01XA3</accession>
<dbReference type="AlphaFoldDB" id="Q01XA3"/>
<keyword evidence="1" id="KW-0472">Membrane</keyword>
<protein>
    <recommendedName>
        <fullName evidence="3">Ion transport 2 domain protein</fullName>
    </recommendedName>
</protein>
<dbReference type="eggNOG" id="ENOG5030N9D">
    <property type="taxonomic scope" value="Bacteria"/>
</dbReference>
<proteinExistence type="predicted"/>
<reference evidence="2" key="1">
    <citation type="submission" date="2006-10" db="EMBL/GenBank/DDBJ databases">
        <title>Complete sequence of Solibacter usitatus Ellin6076.</title>
        <authorList>
            <consortium name="US DOE Joint Genome Institute"/>
            <person name="Copeland A."/>
            <person name="Lucas S."/>
            <person name="Lapidus A."/>
            <person name="Barry K."/>
            <person name="Detter J.C."/>
            <person name="Glavina del Rio T."/>
            <person name="Hammon N."/>
            <person name="Israni S."/>
            <person name="Dalin E."/>
            <person name="Tice H."/>
            <person name="Pitluck S."/>
            <person name="Thompson L.S."/>
            <person name="Brettin T."/>
            <person name="Bruce D."/>
            <person name="Han C."/>
            <person name="Tapia R."/>
            <person name="Gilna P."/>
            <person name="Schmutz J."/>
            <person name="Larimer F."/>
            <person name="Land M."/>
            <person name="Hauser L."/>
            <person name="Kyrpides N."/>
            <person name="Mikhailova N."/>
            <person name="Janssen P.H."/>
            <person name="Kuske C.R."/>
            <person name="Richardson P."/>
        </authorList>
    </citation>
    <scope>NUCLEOTIDE SEQUENCE</scope>
    <source>
        <strain evidence="2">Ellin6076</strain>
    </source>
</reference>
<gene>
    <name evidence="2" type="ordered locus">Acid_4753</name>
</gene>
<dbReference type="EMBL" id="CP000473">
    <property type="protein sequence ID" value="ABJ85712.1"/>
    <property type="molecule type" value="Genomic_DNA"/>
</dbReference>
<evidence type="ECO:0000256" key="1">
    <source>
        <dbReference type="SAM" id="Phobius"/>
    </source>
</evidence>
<keyword evidence="1" id="KW-1133">Transmembrane helix</keyword>
<feature type="transmembrane region" description="Helical" evidence="1">
    <location>
        <begin position="12"/>
        <end position="32"/>
    </location>
</feature>